<dbReference type="OrthoDB" id="5298707at2"/>
<dbReference type="InterPro" id="IPR020011">
    <property type="entry name" value="FimV_C"/>
</dbReference>
<dbReference type="eggNOG" id="COG3170">
    <property type="taxonomic scope" value="Bacteria"/>
</dbReference>
<keyword evidence="5" id="KW-1185">Reference proteome</keyword>
<gene>
    <name evidence="4" type="ordered locus">Lcho_0661</name>
</gene>
<evidence type="ECO:0008006" key="6">
    <source>
        <dbReference type="Google" id="ProtNLM"/>
    </source>
</evidence>
<proteinExistence type="predicted"/>
<keyword evidence="2" id="KW-0472">Membrane</keyword>
<keyword evidence="2" id="KW-1133">Transmembrane helix</keyword>
<dbReference type="Gene3D" id="1.20.58.2200">
    <property type="match status" value="1"/>
</dbReference>
<accession>B1XZU0</accession>
<sequence precursor="true">MIAPLPRRLITLALAALPWLPVAHAQAPEVAAAASVSASAPGPRLTIPRDTLWNIAATLVPGREPSRPQVMVAILRANPDAFLHGNMHRLRQGVSLLIPPLEAMRAEPAAKAAALVDAHLAAASALLPGAVPALEPLPGAAAVQARPAVPAPPVPPIAPPIAPAVPAVPVAKAASAAAPAASVPAVQPVPPAASAVRPVPPVAVVASAPAAASMPAATVPAPSPASAPEPIRATPPAAASAPVPMAAAQQPLPTRWLPYAMLVVLVGTAVVLWIRRRPVKKEDALPSSFVDEQGVQRRRRPKVLDVSQAAADMARVVETLQPAVRLVSGGAAAPVSGDPADPRAQAALKLDLARACMEVGRKESARALLLAVSQEGSLDQQADAAELMARLA</sequence>
<feature type="chain" id="PRO_5002773227" description="Transmembrane protein" evidence="3">
    <location>
        <begin position="26"/>
        <end position="392"/>
    </location>
</feature>
<dbReference type="NCBIfam" id="TIGR03505">
    <property type="entry name" value="FimV_core"/>
    <property type="match status" value="1"/>
</dbReference>
<keyword evidence="2" id="KW-0812">Transmembrane</keyword>
<organism evidence="4 5">
    <name type="scientific">Leptothrix cholodnii (strain ATCC 51168 / LMG 8142 / SP-6)</name>
    <name type="common">Leptothrix discophora (strain SP-6)</name>
    <dbReference type="NCBI Taxonomy" id="395495"/>
    <lineage>
        <taxon>Bacteria</taxon>
        <taxon>Pseudomonadati</taxon>
        <taxon>Pseudomonadota</taxon>
        <taxon>Betaproteobacteria</taxon>
        <taxon>Burkholderiales</taxon>
        <taxon>Sphaerotilaceae</taxon>
        <taxon>Leptothrix</taxon>
    </lineage>
</organism>
<evidence type="ECO:0000256" key="1">
    <source>
        <dbReference type="SAM" id="MobiDB-lite"/>
    </source>
</evidence>
<dbReference type="NCBIfam" id="TIGR03504">
    <property type="entry name" value="FimV_Cterm"/>
    <property type="match status" value="1"/>
</dbReference>
<evidence type="ECO:0000313" key="4">
    <source>
        <dbReference type="EMBL" id="ACB32936.1"/>
    </source>
</evidence>
<name>B1XZU0_LEPCP</name>
<dbReference type="RefSeq" id="WP_012345698.1">
    <property type="nucleotide sequence ID" value="NC_010524.1"/>
</dbReference>
<dbReference type="HOGENOM" id="CLU_703566_0_0_4"/>
<feature type="region of interest" description="Disordered" evidence="1">
    <location>
        <begin position="215"/>
        <end position="236"/>
    </location>
</feature>
<feature type="transmembrane region" description="Helical" evidence="2">
    <location>
        <begin position="256"/>
        <end position="274"/>
    </location>
</feature>
<evidence type="ECO:0000256" key="2">
    <source>
        <dbReference type="SAM" id="Phobius"/>
    </source>
</evidence>
<feature type="signal peptide" evidence="3">
    <location>
        <begin position="1"/>
        <end position="25"/>
    </location>
</feature>
<dbReference type="EMBL" id="CP001013">
    <property type="protein sequence ID" value="ACB32936.1"/>
    <property type="molecule type" value="Genomic_DNA"/>
</dbReference>
<dbReference type="AlphaFoldDB" id="B1XZU0"/>
<dbReference type="KEGG" id="lch:Lcho_0661"/>
<evidence type="ECO:0000256" key="3">
    <source>
        <dbReference type="SAM" id="SignalP"/>
    </source>
</evidence>
<dbReference type="Proteomes" id="UP000001693">
    <property type="component" value="Chromosome"/>
</dbReference>
<reference evidence="4 5" key="1">
    <citation type="submission" date="2008-03" db="EMBL/GenBank/DDBJ databases">
        <title>Complete sequence of Leptothrix cholodnii SP-6.</title>
        <authorList>
            <consortium name="US DOE Joint Genome Institute"/>
            <person name="Copeland A."/>
            <person name="Lucas S."/>
            <person name="Lapidus A."/>
            <person name="Glavina del Rio T."/>
            <person name="Dalin E."/>
            <person name="Tice H."/>
            <person name="Bruce D."/>
            <person name="Goodwin L."/>
            <person name="Pitluck S."/>
            <person name="Chertkov O."/>
            <person name="Brettin T."/>
            <person name="Detter J.C."/>
            <person name="Han C."/>
            <person name="Kuske C.R."/>
            <person name="Schmutz J."/>
            <person name="Larimer F."/>
            <person name="Land M."/>
            <person name="Hauser L."/>
            <person name="Kyrpides N."/>
            <person name="Lykidis A."/>
            <person name="Emerson D."/>
            <person name="Richardson P."/>
        </authorList>
    </citation>
    <scope>NUCLEOTIDE SEQUENCE [LARGE SCALE GENOMIC DNA]</scope>
    <source>
        <strain evidence="5">ATCC 51168 / LMG 8142 / SP-6</strain>
    </source>
</reference>
<dbReference type="InterPro" id="IPR038440">
    <property type="entry name" value="FimV_C_sf"/>
</dbReference>
<dbReference type="InterPro" id="IPR020012">
    <property type="entry name" value="LysM_FimV"/>
</dbReference>
<protein>
    <recommendedName>
        <fullName evidence="6">Transmembrane protein</fullName>
    </recommendedName>
</protein>
<dbReference type="STRING" id="395495.Lcho_0661"/>
<evidence type="ECO:0000313" key="5">
    <source>
        <dbReference type="Proteomes" id="UP000001693"/>
    </source>
</evidence>
<keyword evidence="3" id="KW-0732">Signal</keyword>